<keyword evidence="5" id="KW-0547">Nucleotide-binding</keyword>
<evidence type="ECO:0000256" key="3">
    <source>
        <dbReference type="ARBA" id="ARBA00022553"/>
    </source>
</evidence>
<organism evidence="11 12">
    <name type="scientific">Bacillus carboniphilus</name>
    <dbReference type="NCBI Taxonomy" id="86663"/>
    <lineage>
        <taxon>Bacteria</taxon>
        <taxon>Bacillati</taxon>
        <taxon>Bacillota</taxon>
        <taxon>Bacilli</taxon>
        <taxon>Bacillales</taxon>
        <taxon>Bacillaceae</taxon>
        <taxon>Bacillus</taxon>
    </lineage>
</organism>
<dbReference type="InterPro" id="IPR003661">
    <property type="entry name" value="HisK_dim/P_dom"/>
</dbReference>
<dbReference type="Pfam" id="PF02518">
    <property type="entry name" value="HATPase_c"/>
    <property type="match status" value="1"/>
</dbReference>
<dbReference type="Pfam" id="PF13188">
    <property type="entry name" value="PAS_8"/>
    <property type="match status" value="1"/>
</dbReference>
<keyword evidence="12" id="KW-1185">Reference proteome</keyword>
<comment type="caution">
    <text evidence="11">The sequence shown here is derived from an EMBL/GenBank/DDBJ whole genome shotgun (WGS) entry which is preliminary data.</text>
</comment>
<dbReference type="InterPro" id="IPR013656">
    <property type="entry name" value="PAS_4"/>
</dbReference>
<feature type="domain" description="Histidine kinase" evidence="9">
    <location>
        <begin position="522"/>
        <end position="728"/>
    </location>
</feature>
<dbReference type="InterPro" id="IPR000014">
    <property type="entry name" value="PAS"/>
</dbReference>
<evidence type="ECO:0000256" key="1">
    <source>
        <dbReference type="ARBA" id="ARBA00000085"/>
    </source>
</evidence>
<dbReference type="Gene3D" id="1.10.287.130">
    <property type="match status" value="1"/>
</dbReference>
<dbReference type="SUPFAM" id="SSF55785">
    <property type="entry name" value="PYP-like sensor domain (PAS domain)"/>
    <property type="match status" value="4"/>
</dbReference>
<dbReference type="InterPro" id="IPR005467">
    <property type="entry name" value="His_kinase_dom"/>
</dbReference>
<evidence type="ECO:0000256" key="5">
    <source>
        <dbReference type="ARBA" id="ARBA00022741"/>
    </source>
</evidence>
<evidence type="ECO:0000313" key="11">
    <source>
        <dbReference type="EMBL" id="GAA0324423.1"/>
    </source>
</evidence>
<proteinExistence type="predicted"/>
<dbReference type="InterPro" id="IPR036097">
    <property type="entry name" value="HisK_dim/P_sf"/>
</dbReference>
<evidence type="ECO:0000256" key="7">
    <source>
        <dbReference type="ARBA" id="ARBA00022840"/>
    </source>
</evidence>
<evidence type="ECO:0000256" key="8">
    <source>
        <dbReference type="ARBA" id="ARBA00023012"/>
    </source>
</evidence>
<name>A0ABN0W3V7_9BACI</name>
<feature type="domain" description="PAS" evidence="10">
    <location>
        <begin position="267"/>
        <end position="322"/>
    </location>
</feature>
<comment type="catalytic activity">
    <reaction evidence="1">
        <text>ATP + protein L-histidine = ADP + protein N-phospho-L-histidine.</text>
        <dbReference type="EC" id="2.7.13.3"/>
    </reaction>
</comment>
<reference evidence="11 12" key="1">
    <citation type="journal article" date="2019" name="Int. J. Syst. Evol. Microbiol.">
        <title>The Global Catalogue of Microorganisms (GCM) 10K type strain sequencing project: providing services to taxonomists for standard genome sequencing and annotation.</title>
        <authorList>
            <consortium name="The Broad Institute Genomics Platform"/>
            <consortium name="The Broad Institute Genome Sequencing Center for Infectious Disease"/>
            <person name="Wu L."/>
            <person name="Ma J."/>
        </authorList>
    </citation>
    <scope>NUCLEOTIDE SEQUENCE [LARGE SCALE GENOMIC DNA]</scope>
    <source>
        <strain evidence="11 12">JCM 9731</strain>
    </source>
</reference>
<dbReference type="EC" id="2.7.13.3" evidence="2"/>
<dbReference type="SUPFAM" id="SSF47384">
    <property type="entry name" value="Homodimeric domain of signal transducing histidine kinase"/>
    <property type="match status" value="1"/>
</dbReference>
<dbReference type="SMART" id="SM00387">
    <property type="entry name" value="HATPase_c"/>
    <property type="match status" value="1"/>
</dbReference>
<dbReference type="CDD" id="cd00130">
    <property type="entry name" value="PAS"/>
    <property type="match status" value="1"/>
</dbReference>
<dbReference type="Proteomes" id="UP001500782">
    <property type="component" value="Unassembled WGS sequence"/>
</dbReference>
<evidence type="ECO:0000259" key="10">
    <source>
        <dbReference type="PROSITE" id="PS50112"/>
    </source>
</evidence>
<evidence type="ECO:0000256" key="6">
    <source>
        <dbReference type="ARBA" id="ARBA00022777"/>
    </source>
</evidence>
<dbReference type="RefSeq" id="WP_343797578.1">
    <property type="nucleotide sequence ID" value="NZ_BAAADJ010000014.1"/>
</dbReference>
<dbReference type="Pfam" id="PF00512">
    <property type="entry name" value="HisKA"/>
    <property type="match status" value="1"/>
</dbReference>
<dbReference type="InterPro" id="IPR035965">
    <property type="entry name" value="PAS-like_dom_sf"/>
</dbReference>
<dbReference type="PROSITE" id="PS50112">
    <property type="entry name" value="PAS"/>
    <property type="match status" value="2"/>
</dbReference>
<dbReference type="PANTHER" id="PTHR43065">
    <property type="entry name" value="SENSOR HISTIDINE KINASE"/>
    <property type="match status" value="1"/>
</dbReference>
<dbReference type="PROSITE" id="PS50109">
    <property type="entry name" value="HIS_KIN"/>
    <property type="match status" value="1"/>
</dbReference>
<dbReference type="GO" id="GO:0016301">
    <property type="term" value="F:kinase activity"/>
    <property type="evidence" value="ECO:0007669"/>
    <property type="project" value="UniProtKB-KW"/>
</dbReference>
<keyword evidence="8" id="KW-0902">Two-component regulatory system</keyword>
<keyword evidence="6 11" id="KW-0418">Kinase</keyword>
<evidence type="ECO:0000259" key="9">
    <source>
        <dbReference type="PROSITE" id="PS50109"/>
    </source>
</evidence>
<dbReference type="Pfam" id="PF08448">
    <property type="entry name" value="PAS_4"/>
    <property type="match status" value="2"/>
</dbReference>
<evidence type="ECO:0000256" key="2">
    <source>
        <dbReference type="ARBA" id="ARBA00012438"/>
    </source>
</evidence>
<protein>
    <recommendedName>
        <fullName evidence="2">histidine kinase</fullName>
        <ecNumber evidence="2">2.7.13.3</ecNumber>
    </recommendedName>
</protein>
<dbReference type="EMBL" id="BAAADJ010000014">
    <property type="protein sequence ID" value="GAA0324423.1"/>
    <property type="molecule type" value="Genomic_DNA"/>
</dbReference>
<dbReference type="Gene3D" id="3.30.450.20">
    <property type="entry name" value="PAS domain"/>
    <property type="match status" value="4"/>
</dbReference>
<dbReference type="CDD" id="cd00082">
    <property type="entry name" value="HisKA"/>
    <property type="match status" value="1"/>
</dbReference>
<dbReference type="InterPro" id="IPR003594">
    <property type="entry name" value="HATPase_dom"/>
</dbReference>
<dbReference type="InterPro" id="IPR036890">
    <property type="entry name" value="HATPase_C_sf"/>
</dbReference>
<dbReference type="InterPro" id="IPR004358">
    <property type="entry name" value="Sig_transdc_His_kin-like_C"/>
</dbReference>
<dbReference type="PRINTS" id="PR00344">
    <property type="entry name" value="BCTRLSENSOR"/>
</dbReference>
<feature type="domain" description="PAS" evidence="10">
    <location>
        <begin position="147"/>
        <end position="217"/>
    </location>
</feature>
<dbReference type="NCBIfam" id="TIGR00229">
    <property type="entry name" value="sensory_box"/>
    <property type="match status" value="3"/>
</dbReference>
<sequence length="735" mass="85657">MNEKLSLENEKEIQLLKEKIRDLEEKVSFTSTFYEHSLDAAILLNDDLKIVEVNQAAIHLFEEEENTLKKKSFLEFLSLVPREIFNHQRFQLKTNGRHVDELLLTLANGAVKHIQYTAIDVVKPYHDLMIIRDISFNKEMERERAISSHMFSDVFKRAVDGIMVFNKSGVIVDVNPSFCKSLNSNKEKIVGKKLEEIVPKEYHFKLHKQWKLLFEKGNARGEIPIHFGNKRCIFEFTTSSNINNGLYMSIMRDVTDQKEMEVKLKNNEQLFTDLFERALDAIVLWDQSFRIVKANEAATRIFECSYEELLKRKIDDFIFKKDEHYHNIIKTLNQKGGVRDETLFLMPNGQMKLLEFTAKMHSIEGYNMMIFRNVSERRQMEQELRDNEQKFRKIFEGSLDGFILWTDHYTVVDINQNGTRILELDKKDCVWKSFHELFSDQISQHREIRRHLQVLNKKGQDHGNLPVTLRNGKRKHIDFSTKLNIVKGLNLTIFRDITERLEMEDQLRKSDTLNVVGELAAGIAHEIRNPMTALKGFIQLLESSVKEDHSMYFKVITSELQRIESIITEFLILAKPQAVQYLKKDINQIMRETLELLHAQAMMHNVQFESYFEEEIPKIYCEPNQLKQVFINIIKNAIEVMPKGGVISIGIQRYLKNKIRVSIRDEGCGIPKEKIKKLGEPFYTTKERGTGLGLMVSYKIMEEHAGAVEVESEVGKGTVFHLILPISEGDLYGEN</sequence>
<dbReference type="PANTHER" id="PTHR43065:SF34">
    <property type="entry name" value="SPORULATION KINASE A"/>
    <property type="match status" value="1"/>
</dbReference>
<keyword evidence="7" id="KW-0067">ATP-binding</keyword>
<keyword evidence="4" id="KW-0808">Transferase</keyword>
<dbReference type="SMART" id="SM00091">
    <property type="entry name" value="PAS"/>
    <property type="match status" value="4"/>
</dbReference>
<evidence type="ECO:0000256" key="4">
    <source>
        <dbReference type="ARBA" id="ARBA00022679"/>
    </source>
</evidence>
<evidence type="ECO:0000313" key="12">
    <source>
        <dbReference type="Proteomes" id="UP001500782"/>
    </source>
</evidence>
<dbReference type="SMART" id="SM00388">
    <property type="entry name" value="HisKA"/>
    <property type="match status" value="1"/>
</dbReference>
<dbReference type="SUPFAM" id="SSF55874">
    <property type="entry name" value="ATPase domain of HSP90 chaperone/DNA topoisomerase II/histidine kinase"/>
    <property type="match status" value="1"/>
</dbReference>
<dbReference type="Gene3D" id="3.30.565.10">
    <property type="entry name" value="Histidine kinase-like ATPase, C-terminal domain"/>
    <property type="match status" value="1"/>
</dbReference>
<accession>A0ABN0W3V7</accession>
<keyword evidence="3" id="KW-0597">Phosphoprotein</keyword>
<dbReference type="Pfam" id="PF13426">
    <property type="entry name" value="PAS_9"/>
    <property type="match status" value="1"/>
</dbReference>
<gene>
    <name evidence="11" type="primary">kinE</name>
    <name evidence="11" type="ORF">GCM10008967_13710</name>
</gene>